<dbReference type="AlphaFoldDB" id="A0AA36HL41"/>
<proteinExistence type="predicted"/>
<sequence length="101" mass="11861">YFSEERRRVAEDWKTFASVYDDRMEDVYEECYIMWREEAEEPEDNVLALTLSFLSVQVIRFWISGTLPDVEGLESWEMQTTRPPVDVETLFPAGAVLCILT</sequence>
<organism evidence="1 2">
    <name type="scientific">Effrenium voratum</name>
    <dbReference type="NCBI Taxonomy" id="2562239"/>
    <lineage>
        <taxon>Eukaryota</taxon>
        <taxon>Sar</taxon>
        <taxon>Alveolata</taxon>
        <taxon>Dinophyceae</taxon>
        <taxon>Suessiales</taxon>
        <taxon>Symbiodiniaceae</taxon>
        <taxon>Effrenium</taxon>
    </lineage>
</organism>
<feature type="non-terminal residue" evidence="1">
    <location>
        <position position="101"/>
    </location>
</feature>
<evidence type="ECO:0000313" key="2">
    <source>
        <dbReference type="Proteomes" id="UP001178507"/>
    </source>
</evidence>
<dbReference type="EMBL" id="CAUJNA010000054">
    <property type="protein sequence ID" value="CAJ1371093.1"/>
    <property type="molecule type" value="Genomic_DNA"/>
</dbReference>
<protein>
    <submittedName>
        <fullName evidence="1">Uncharacterized protein</fullName>
    </submittedName>
</protein>
<evidence type="ECO:0000313" key="1">
    <source>
        <dbReference type="EMBL" id="CAJ1371093.1"/>
    </source>
</evidence>
<comment type="caution">
    <text evidence="1">The sequence shown here is derived from an EMBL/GenBank/DDBJ whole genome shotgun (WGS) entry which is preliminary data.</text>
</comment>
<keyword evidence="2" id="KW-1185">Reference proteome</keyword>
<gene>
    <name evidence="1" type="ORF">EVOR1521_LOCUS1501</name>
</gene>
<dbReference type="Proteomes" id="UP001178507">
    <property type="component" value="Unassembled WGS sequence"/>
</dbReference>
<name>A0AA36HL41_9DINO</name>
<feature type="non-terminal residue" evidence="1">
    <location>
        <position position="1"/>
    </location>
</feature>
<reference evidence="1" key="1">
    <citation type="submission" date="2023-08" db="EMBL/GenBank/DDBJ databases">
        <authorList>
            <person name="Chen Y."/>
            <person name="Shah S."/>
            <person name="Dougan E. K."/>
            <person name="Thang M."/>
            <person name="Chan C."/>
        </authorList>
    </citation>
    <scope>NUCLEOTIDE SEQUENCE</scope>
</reference>
<accession>A0AA36HL41</accession>